<dbReference type="GO" id="GO:0034464">
    <property type="term" value="C:BBSome"/>
    <property type="evidence" value="ECO:0007669"/>
    <property type="project" value="InterPro"/>
</dbReference>
<dbReference type="PANTHER" id="PTHR32465">
    <property type="entry name" value="BARDET-BIEDL SYNDROME 2 PROTEIN"/>
    <property type="match status" value="1"/>
</dbReference>
<dbReference type="AlphaFoldDB" id="H3BQ79"/>
<name>H3BQ79_HUMAN</name>
<dbReference type="EMBL" id="AC092140">
    <property type="status" value="NOT_ANNOTATED_CDS"/>
    <property type="molecule type" value="Genomic_DNA"/>
</dbReference>
<gene>
    <name evidence="1" type="primary">BBS2</name>
</gene>
<dbReference type="EMBL" id="AC026461">
    <property type="status" value="NOT_ANNOTATED_CDS"/>
    <property type="molecule type" value="Genomic_DNA"/>
</dbReference>
<evidence type="ECO:0000313" key="1">
    <source>
        <dbReference type="Ensembl" id="ENSP00000455651.2"/>
    </source>
</evidence>
<accession>H3BQ79</accession>
<protein>
    <submittedName>
        <fullName evidence="1">Bardet-Biedl syndrome 2</fullName>
    </submittedName>
</protein>
<evidence type="ECO:0007829" key="3">
    <source>
        <dbReference type="PeptideAtlas" id="H3BQ79"/>
    </source>
</evidence>
<dbReference type="PANTHER" id="PTHR32465:SF0">
    <property type="entry name" value="BARDET-BIEDL SYNDROME 2 PROTEIN"/>
    <property type="match status" value="1"/>
</dbReference>
<dbReference type="Proteomes" id="UP000005640">
    <property type="component" value="Chromosome 16"/>
</dbReference>
<dbReference type="Ensembl" id="ENST00000562012.2">
    <property type="protein sequence ID" value="ENSP00000455651.2"/>
    <property type="gene ID" value="ENSG00000125124.15"/>
</dbReference>
<dbReference type="OpenTargets" id="ENSG00000125124"/>
<reference evidence="1" key="4">
    <citation type="submission" date="2025-08" db="UniProtKB">
        <authorList>
            <consortium name="Ensembl"/>
        </authorList>
    </citation>
    <scope>IDENTIFICATION</scope>
</reference>
<dbReference type="Bgee" id="ENSG00000125124">
    <property type="expression patterns" value="Expressed in adrenal tissue and 179 other cell types or tissues"/>
</dbReference>
<dbReference type="Ensembl" id="ENST00000562012.2">
    <property type="protein sequence ID" value="ENSP00000455651.2"/>
    <property type="gene ID" value="ENSG00000125124.14"/>
</dbReference>
<dbReference type="MassIVE" id="H3BQ79"/>
<dbReference type="GO" id="GO:1905515">
    <property type="term" value="P:non-motile cilium assembly"/>
    <property type="evidence" value="ECO:0007669"/>
    <property type="project" value="InterPro"/>
</dbReference>
<dbReference type="GeneTree" id="ENSGT00390000017113"/>
<dbReference type="HOGENOM" id="CLU_2066712_0_0_1"/>
<evidence type="ECO:0000313" key="2">
    <source>
        <dbReference type="Proteomes" id="UP000005640"/>
    </source>
</evidence>
<dbReference type="VEuPathDB" id="HostDB:ENSG00000125124"/>
<dbReference type="EMBL" id="AC009155">
    <property type="status" value="NOT_ANNOTATED_CDS"/>
    <property type="molecule type" value="Genomic_DNA"/>
</dbReference>
<keyword evidence="2" id="KW-1185">Reference proteome</keyword>
<reference evidence="1 2" key="3">
    <citation type="journal article" date="2004" name="Nature">
        <title>The sequence and analysis of duplication-rich human chromosome 16.</title>
        <authorList>
            <person name="Martin J."/>
            <person name="Han C."/>
            <person name="Gordon L.A."/>
            <person name="Terry A."/>
            <person name="Prabhakar S."/>
            <person name="She X."/>
            <person name="Xie G."/>
            <person name="Hellsten U."/>
            <person name="Chan Y.M."/>
            <person name="Altherr M."/>
            <person name="Couronne O."/>
            <person name="Aerts A."/>
            <person name="Bajorek E."/>
            <person name="Black S."/>
            <person name="Blumer H."/>
            <person name="Branscomb E."/>
            <person name="Brown N.C."/>
            <person name="Bruno W.J."/>
            <person name="Buckingham J.M."/>
            <person name="Callen D.F."/>
            <person name="Campbell C.S."/>
            <person name="Campbell M.L."/>
            <person name="Campbell E.W."/>
            <person name="Caoile C."/>
            <person name="Challacombe J.F."/>
            <person name="Chasteen L.A."/>
            <person name="Chertkov O."/>
            <person name="Chi H.C."/>
            <person name="Christensen M."/>
            <person name="Clark L.M."/>
            <person name="Cohn J.D."/>
            <person name="Denys M."/>
            <person name="Detter J.C."/>
            <person name="Dickson M."/>
            <person name="Dimitrijevic-Bussod M."/>
            <person name="Escobar J."/>
            <person name="Fawcett J.J."/>
            <person name="Flowers D."/>
            <person name="Fotopulos D."/>
            <person name="Glavina T."/>
            <person name="Gomez M."/>
            <person name="Gonzales E."/>
            <person name="Goodstein D."/>
            <person name="Goodwin L.A."/>
            <person name="Grady D.L."/>
            <person name="Grigoriev I."/>
            <person name="Groza M."/>
            <person name="Hammon N."/>
            <person name="Hawkins T."/>
            <person name="Haydu L."/>
            <person name="Hildebrand C.E."/>
            <person name="Huang W."/>
            <person name="Israni S."/>
            <person name="Jett J."/>
            <person name="Jewett P.B."/>
            <person name="Kadner K."/>
            <person name="Kimball H."/>
            <person name="Kobayashi A."/>
            <person name="Krawczyk M.C."/>
            <person name="Leyba T."/>
            <person name="Longmire J.L."/>
            <person name="Lopez F."/>
            <person name="Lou Y."/>
            <person name="Lowry S."/>
            <person name="Ludeman T."/>
            <person name="Manohar C.F."/>
            <person name="Mark G.A."/>
            <person name="McMurray K.L."/>
            <person name="Meincke L.J."/>
            <person name="Morgan J."/>
            <person name="Moyzis R.K."/>
            <person name="Mundt M.O."/>
            <person name="Munk A.C."/>
            <person name="Nandkeshwar R.D."/>
            <person name="Pitluck S."/>
            <person name="Pollard M."/>
            <person name="Predki P."/>
            <person name="Parson-Quintana B."/>
            <person name="Ramirez L."/>
            <person name="Rash S."/>
            <person name="Retterer J."/>
            <person name="Ricke D.O."/>
            <person name="Robinson D.L."/>
            <person name="Rodriguez A."/>
            <person name="Salamov A."/>
            <person name="Saunders E.H."/>
            <person name="Scott D."/>
            <person name="Shough T."/>
            <person name="Stallings R.L."/>
            <person name="Stalvey M."/>
            <person name="Sutherland R.D."/>
            <person name="Tapia R."/>
            <person name="Tesmer J.G."/>
            <person name="Thayer N."/>
            <person name="Thompson L.S."/>
            <person name="Tice H."/>
            <person name="Torney D.C."/>
            <person name="Tran-Gyamfi M."/>
            <person name="Tsai M."/>
            <person name="Ulanovsky L.E."/>
            <person name="Ustaszewska A."/>
            <person name="Vo N."/>
            <person name="White P.S."/>
            <person name="Williams A.L."/>
            <person name="Wills P.L."/>
            <person name="Wu J.R."/>
            <person name="Wu K."/>
            <person name="Yang J."/>
            <person name="Dejong P."/>
            <person name="Bruce D."/>
            <person name="Doggett N.A."/>
            <person name="Deaven L."/>
            <person name="Schmutz J."/>
            <person name="Grimwood J."/>
            <person name="Richardson P."/>
            <person name="Rokhsar D.S."/>
            <person name="Eichler E.E."/>
            <person name="Gilna P."/>
            <person name="Lucas S.M."/>
            <person name="Myers R.M."/>
            <person name="Rubin E.M."/>
            <person name="Pennacchio L.A."/>
        </authorList>
    </citation>
    <scope>NUCLEOTIDE SEQUENCE [LARGE SCALE GENOMIC DNA]</scope>
</reference>
<reference evidence="1 2" key="2">
    <citation type="journal article" date="2004" name="Nature">
        <title>Finishing the euchromatic sequence of the human genome.</title>
        <authorList>
            <consortium name="International Human Genome Sequencing Consortium"/>
        </authorList>
    </citation>
    <scope>NUCLEOTIDE SEQUENCE [LARGE SCALE GENOMIC DNA]</scope>
</reference>
<organism evidence="1 2">
    <name type="scientific">Homo sapiens</name>
    <name type="common">Human</name>
    <dbReference type="NCBI Taxonomy" id="9606"/>
    <lineage>
        <taxon>Eukaryota</taxon>
        <taxon>Metazoa</taxon>
        <taxon>Chordata</taxon>
        <taxon>Craniata</taxon>
        <taxon>Vertebrata</taxon>
        <taxon>Euteleostomi</taxon>
        <taxon>Mammalia</taxon>
        <taxon>Eutheria</taxon>
        <taxon>Euarchontoglires</taxon>
        <taxon>Primates</taxon>
        <taxon>Haplorrhini</taxon>
        <taxon>Catarrhini</taxon>
        <taxon>Hominidae</taxon>
        <taxon>Homo</taxon>
    </lineage>
</organism>
<dbReference type="OrthoDB" id="2120021at2759"/>
<dbReference type="ExpressionAtlas" id="H3BQ79">
    <property type="expression patterns" value="baseline and differential"/>
</dbReference>
<dbReference type="ProteomicsDB" id="41710"/>
<dbReference type="ChiTaRS" id="BBS2">
    <property type="organism name" value="human"/>
</dbReference>
<keyword evidence="3 4" id="KW-1267">Proteomics identification</keyword>
<reference evidence="1 2" key="1">
    <citation type="journal article" date="2001" name="Nature">
        <title>Initial sequencing and analysis of the human genome.</title>
        <authorList>
            <consortium name="International Human Genome Sequencing Consortium"/>
            <person name="Lander E.S."/>
            <person name="Linton L.M."/>
            <person name="Birren B."/>
            <person name="Nusbaum C."/>
            <person name="Zody M.C."/>
            <person name="Baldwin J."/>
            <person name="Devon K."/>
            <person name="Dewar K."/>
            <person name="Doyle M."/>
            <person name="FitzHugh W."/>
            <person name="Funke R."/>
            <person name="Gage D."/>
            <person name="Harris K."/>
            <person name="Heaford A."/>
            <person name="Howland J."/>
            <person name="Kann L."/>
            <person name="Lehoczky J."/>
            <person name="LeVine R."/>
            <person name="McEwan P."/>
            <person name="McKernan K."/>
            <person name="Meldrim J."/>
            <person name="Mesirov J.P."/>
            <person name="Miranda C."/>
            <person name="Morris W."/>
            <person name="Naylor J."/>
            <person name="Raymond C."/>
            <person name="Rosetti M."/>
            <person name="Santos R."/>
            <person name="Sheridan A."/>
            <person name="Sougnez C."/>
            <person name="Stange-Thomann N."/>
            <person name="Stojanovic N."/>
            <person name="Subramanian A."/>
            <person name="Wyman D."/>
            <person name="Rogers J."/>
            <person name="Sulston J."/>
            <person name="Ainscough R."/>
            <person name="Beck S."/>
            <person name="Bentley D."/>
            <person name="Burton J."/>
            <person name="Clee C."/>
            <person name="Carter N."/>
            <person name="Coulson A."/>
            <person name="Deadman R."/>
            <person name="Deloukas P."/>
            <person name="Dunham A."/>
            <person name="Dunham I."/>
            <person name="Durbin R."/>
            <person name="French L."/>
            <person name="Grafham D."/>
            <person name="Gregory S."/>
            <person name="Hubbard T."/>
            <person name="Humphray S."/>
            <person name="Hunt A."/>
            <person name="Jones M."/>
            <person name="Lloyd C."/>
            <person name="McMurray A."/>
            <person name="Matthews L."/>
            <person name="Mercer S."/>
            <person name="Milne S."/>
            <person name="Mullikin J.C."/>
            <person name="Mungall A."/>
            <person name="Plumb R."/>
            <person name="Ross M."/>
            <person name="Shownkeen R."/>
            <person name="Sims S."/>
            <person name="Waterston R.H."/>
            <person name="Wilson R.K."/>
            <person name="Hillier L.W."/>
            <person name="McPherson J.D."/>
            <person name="Marra M.A."/>
            <person name="Mardis E.R."/>
            <person name="Fulton L.A."/>
            <person name="Chinwalla A.T."/>
            <person name="Pepin K.H."/>
            <person name="Gish W.R."/>
            <person name="Chissoe S.L."/>
            <person name="Wendl M.C."/>
            <person name="Delehaunty K.D."/>
            <person name="Miner T.L."/>
            <person name="Delehaunty A."/>
            <person name="Kramer J.B."/>
            <person name="Cook L.L."/>
            <person name="Fulton R.S."/>
            <person name="Johnson D.L."/>
            <person name="Minx P.J."/>
            <person name="Clifton S.W."/>
            <person name="Hawkins T."/>
            <person name="Branscomb E."/>
            <person name="Predki P."/>
            <person name="Richardson P."/>
            <person name="Wenning S."/>
            <person name="Slezak T."/>
            <person name="Doggett N."/>
            <person name="Cheng J.F."/>
            <person name="Olsen A."/>
            <person name="Lucas S."/>
            <person name="Elkin C."/>
            <person name="Uberbacher E."/>
            <person name="Frazier M."/>
            <person name="Gibbs R.A."/>
            <person name="Muzny D.M."/>
            <person name="Scherer S.E."/>
            <person name="Bouck J.B."/>
            <person name="Sodergren E.J."/>
            <person name="Worley K.C."/>
            <person name="Rives C.M."/>
            <person name="Gorrell J.H."/>
            <person name="Metzker M.L."/>
            <person name="Naylor S.L."/>
            <person name="Kucherlapati R.S."/>
            <person name="Nelson D.L."/>
            <person name="Weinstock G.M."/>
            <person name="Sakaki Y."/>
            <person name="Fujiyama A."/>
            <person name="Hattori M."/>
            <person name="Yada T."/>
            <person name="Toyoda A."/>
            <person name="Itoh T."/>
            <person name="Kawagoe C."/>
            <person name="Watanabe H."/>
            <person name="Totoki Y."/>
            <person name="Taylor T."/>
            <person name="Weissenbach J."/>
            <person name="Heilig R."/>
            <person name="Saurin W."/>
            <person name="Artiguenave F."/>
            <person name="Brottier P."/>
            <person name="Bruls T."/>
            <person name="Pelletier E."/>
            <person name="Robert C."/>
            <person name="Wincker P."/>
            <person name="Smith D.R."/>
            <person name="Doucette-Stamm L."/>
            <person name="Rubenfield M."/>
            <person name="Weinstock K."/>
            <person name="Lee H.M."/>
            <person name="Dubois J."/>
            <person name="Rosenthal A."/>
            <person name="Platzer M."/>
            <person name="Nyakatura G."/>
            <person name="Taudien S."/>
            <person name="Rump A."/>
            <person name="Yang H."/>
            <person name="Yu J."/>
            <person name="Wang J."/>
            <person name="Huang G."/>
            <person name="Gu J."/>
            <person name="Hood L."/>
            <person name="Rowen L."/>
            <person name="Madan A."/>
            <person name="Qin S."/>
            <person name="Davis R.W."/>
            <person name="Federspiel N.A."/>
            <person name="Abola A.P."/>
            <person name="Proctor M.J."/>
            <person name="Myers R.M."/>
            <person name="Schmutz J."/>
            <person name="Dickson M."/>
            <person name="Grimwood J."/>
            <person name="Cox D.R."/>
            <person name="Olson M.V."/>
            <person name="Kaul R."/>
            <person name="Raymond C."/>
            <person name="Shimizu N."/>
            <person name="Kawasaki K."/>
            <person name="Minoshima S."/>
            <person name="Evans G.A."/>
            <person name="Athanasiou M."/>
            <person name="Schultz R."/>
            <person name="Roe B.A."/>
            <person name="Chen F."/>
            <person name="Pan H."/>
            <person name="Ramser J."/>
            <person name="Lehrach H."/>
            <person name="Reinhardt R."/>
            <person name="McCombie W.R."/>
            <person name="de la Bastide M."/>
            <person name="Dedhia N."/>
            <person name="Blocker H."/>
            <person name="Hornischer K."/>
            <person name="Nordsiek G."/>
            <person name="Agarwala R."/>
            <person name="Aravind L."/>
            <person name="Bailey J.A."/>
            <person name="Bateman A."/>
            <person name="Batzoglou S."/>
            <person name="Birney E."/>
            <person name="Bork P."/>
            <person name="Brown D.G."/>
            <person name="Burge C.B."/>
            <person name="Cerutti L."/>
            <person name="Chen H.C."/>
            <person name="Church D."/>
            <person name="Clamp M."/>
            <person name="Copley R.R."/>
            <person name="Doerks T."/>
            <person name="Eddy S.R."/>
            <person name="Eichler E.E."/>
            <person name="Furey T.S."/>
            <person name="Galagan J."/>
            <person name="Gilbert J.G."/>
            <person name="Harmon C."/>
            <person name="Hayashizaki Y."/>
            <person name="Haussler D."/>
            <person name="Hermjakob H."/>
            <person name="Hokamp K."/>
            <person name="Jang W."/>
            <person name="Johnson L.S."/>
            <person name="Jones T.A."/>
            <person name="Kasif S."/>
            <person name="Kaspryzk A."/>
            <person name="Kennedy S."/>
            <person name="Kent W.J."/>
            <person name="Kitts P."/>
            <person name="Koonin E.V."/>
            <person name="Korf I."/>
            <person name="Kulp D."/>
            <person name="Lancet D."/>
            <person name="Lowe T.M."/>
            <person name="McLysaght A."/>
            <person name="Mikkelsen T."/>
            <person name="Moran J.V."/>
            <person name="Mulder N."/>
            <person name="Pollara V.J."/>
            <person name="Ponting C.P."/>
            <person name="Schuler G."/>
            <person name="Schultz J."/>
            <person name="Slater G."/>
            <person name="Smit A.F."/>
            <person name="Stupka E."/>
            <person name="Szustakowski J."/>
            <person name="Thierry-Mieg D."/>
            <person name="Thierry-Mieg J."/>
            <person name="Wagner L."/>
            <person name="Wallis J."/>
            <person name="Wheeler R."/>
            <person name="Williams A."/>
            <person name="Wolf Y.I."/>
            <person name="Wolfe K.H."/>
            <person name="Yang S.P."/>
            <person name="Yeh R.F."/>
            <person name="Collins F."/>
            <person name="Guyer M.S."/>
            <person name="Peterson J."/>
            <person name="Felsenfeld A."/>
            <person name="Wetterstrand K.A."/>
            <person name="Patrinos A."/>
            <person name="Morgan M.J."/>
            <person name="de Jong P."/>
            <person name="Catanese J.J."/>
            <person name="Osoegawa K."/>
            <person name="Shizuya H."/>
            <person name="Choi S."/>
            <person name="Chen Y.J."/>
        </authorList>
    </citation>
    <scope>NUCLEOTIDE SEQUENCE [LARGE SCALE GENOMIC DNA]</scope>
</reference>
<evidence type="ECO:0007829" key="4">
    <source>
        <dbReference type="ProteomicsDB" id="H3BQ79"/>
    </source>
</evidence>
<reference evidence="1" key="5">
    <citation type="submission" date="2025-09" db="UniProtKB">
        <authorList>
            <consortium name="Ensembl"/>
        </authorList>
    </citation>
    <scope>IDENTIFICATION</scope>
</reference>
<dbReference type="SMR" id="H3BQ79"/>
<sequence>MLLPVFTLKLRHKISPRMVAIGRYDGTHPCLAAATQTGKGQTCLPVDSL</sequence>
<dbReference type="InterPro" id="IPR016616">
    <property type="entry name" value="Bardet-Biedl_syndrome_2_prot"/>
</dbReference>
<dbReference type="HGNC" id="HGNC:967">
    <property type="gene designation" value="BBS2"/>
</dbReference>
<proteinExistence type="evidence at protein level"/>
<dbReference type="UCSC" id="uc059ulm.1">
    <property type="organism name" value="human"/>
</dbReference>